<name>A0A2T9YE47_9FUNG</name>
<feature type="compositionally biased region" description="Basic residues" evidence="3">
    <location>
        <begin position="157"/>
        <end position="175"/>
    </location>
</feature>
<comment type="subcellular location">
    <subcellularLocation>
        <location evidence="1">Nucleus</location>
    </subcellularLocation>
</comment>
<dbReference type="GO" id="GO:0017054">
    <property type="term" value="C:negative cofactor 2 complex"/>
    <property type="evidence" value="ECO:0007669"/>
    <property type="project" value="InterPro"/>
</dbReference>
<dbReference type="Proteomes" id="UP000245699">
    <property type="component" value="Unassembled WGS sequence"/>
</dbReference>
<dbReference type="GO" id="GO:0000122">
    <property type="term" value="P:negative regulation of transcription by RNA polymerase II"/>
    <property type="evidence" value="ECO:0007669"/>
    <property type="project" value="InterPro"/>
</dbReference>
<dbReference type="CDD" id="cd22905">
    <property type="entry name" value="HFD_Dr1"/>
    <property type="match status" value="1"/>
</dbReference>
<dbReference type="InterPro" id="IPR042225">
    <property type="entry name" value="Ncb2"/>
</dbReference>
<comment type="caution">
    <text evidence="5">The sequence shown here is derived from an EMBL/GenBank/DDBJ whole genome shotgun (WGS) entry which is preliminary data.</text>
</comment>
<protein>
    <recommendedName>
        <fullName evidence="4">Transcription factor CBF/NF-Y/archaeal histone domain-containing protein</fullName>
    </recommendedName>
</protein>
<dbReference type="EMBL" id="MBFT01000472">
    <property type="protein sequence ID" value="PVU90585.1"/>
    <property type="molecule type" value="Genomic_DNA"/>
</dbReference>
<dbReference type="GO" id="GO:0051123">
    <property type="term" value="P:RNA polymerase II preinitiation complex assembly"/>
    <property type="evidence" value="ECO:0007669"/>
    <property type="project" value="TreeGrafter"/>
</dbReference>
<dbReference type="STRING" id="61424.A0A2T9YE47"/>
<dbReference type="OrthoDB" id="601405at2759"/>
<evidence type="ECO:0000256" key="2">
    <source>
        <dbReference type="ARBA" id="ARBA00023242"/>
    </source>
</evidence>
<dbReference type="PANTHER" id="PTHR46138">
    <property type="entry name" value="PROTEIN DR1"/>
    <property type="match status" value="1"/>
</dbReference>
<dbReference type="AlphaFoldDB" id="A0A2T9YE47"/>
<proteinExistence type="predicted"/>
<dbReference type="Gene3D" id="1.10.20.10">
    <property type="entry name" value="Histone, subunit A"/>
    <property type="match status" value="1"/>
</dbReference>
<feature type="region of interest" description="Disordered" evidence="3">
    <location>
        <begin position="256"/>
        <end position="328"/>
    </location>
</feature>
<feature type="compositionally biased region" description="Low complexity" evidence="3">
    <location>
        <begin position="267"/>
        <end position="282"/>
    </location>
</feature>
<dbReference type="FunFam" id="1.10.20.10:FF:000019">
    <property type="entry name" value="Negative cofactor 2 beta"/>
    <property type="match status" value="1"/>
</dbReference>
<feature type="domain" description="Transcription factor CBF/NF-Y/archaeal histone" evidence="4">
    <location>
        <begin position="15"/>
        <end position="79"/>
    </location>
</feature>
<gene>
    <name evidence="5" type="ORF">BB559_004535</name>
</gene>
<feature type="compositionally biased region" description="Low complexity" evidence="3">
    <location>
        <begin position="140"/>
        <end position="150"/>
    </location>
</feature>
<dbReference type="SUPFAM" id="SSF47113">
    <property type="entry name" value="Histone-fold"/>
    <property type="match status" value="1"/>
</dbReference>
<reference evidence="5 6" key="1">
    <citation type="journal article" date="2018" name="MBio">
        <title>Comparative Genomics Reveals the Core Gene Toolbox for the Fungus-Insect Symbiosis.</title>
        <authorList>
            <person name="Wang Y."/>
            <person name="Stata M."/>
            <person name="Wang W."/>
            <person name="Stajich J.E."/>
            <person name="White M.M."/>
            <person name="Moncalvo J.M."/>
        </authorList>
    </citation>
    <scope>NUCLEOTIDE SEQUENCE [LARGE SCALE GENOMIC DNA]</scope>
    <source>
        <strain evidence="5 6">AUS-77-4</strain>
    </source>
</reference>
<keyword evidence="6" id="KW-1185">Reference proteome</keyword>
<keyword evidence="2" id="KW-0539">Nucleus</keyword>
<dbReference type="GO" id="GO:0017025">
    <property type="term" value="F:TBP-class protein binding"/>
    <property type="evidence" value="ECO:0007669"/>
    <property type="project" value="TreeGrafter"/>
</dbReference>
<dbReference type="InterPro" id="IPR009072">
    <property type="entry name" value="Histone-fold"/>
</dbReference>
<feature type="compositionally biased region" description="Polar residues" evidence="3">
    <location>
        <begin position="315"/>
        <end position="328"/>
    </location>
</feature>
<dbReference type="InterPro" id="IPR003958">
    <property type="entry name" value="CBFA_NFYB_domain"/>
</dbReference>
<evidence type="ECO:0000256" key="3">
    <source>
        <dbReference type="SAM" id="MobiDB-lite"/>
    </source>
</evidence>
<dbReference type="Pfam" id="PF00808">
    <property type="entry name" value="CBFD_NFYB_HMF"/>
    <property type="match status" value="1"/>
</dbReference>
<feature type="region of interest" description="Disordered" evidence="3">
    <location>
        <begin position="140"/>
        <end position="183"/>
    </location>
</feature>
<evidence type="ECO:0000256" key="1">
    <source>
        <dbReference type="ARBA" id="ARBA00004123"/>
    </source>
</evidence>
<evidence type="ECO:0000313" key="5">
    <source>
        <dbReference type="EMBL" id="PVU90585.1"/>
    </source>
</evidence>
<dbReference type="GO" id="GO:0046982">
    <property type="term" value="F:protein heterodimerization activity"/>
    <property type="evidence" value="ECO:0007669"/>
    <property type="project" value="InterPro"/>
</dbReference>
<sequence length="499" mass="56426">MSDYEGGGNVEDDLSLPRATVYKLIGEMLPEDITCAKETRDLLIDCCNEFIHLVASEANEVCEKEAKKTIAAEHVLTALKDLGFESYIDEVKEAYSDHKIQQTRDRGKRGSKLDQLGMTQEELLKSQEELFAKARMRLQSQTQVSGSQGTAEGNSKVKSKHRDKHKKSSKIRSKNPQKYIKGNALNKKISLDYDTVDEAYPRNRYESSLISAMLEYEIPTDFPISRRKFYSKSRLLSKPVSKSIKNKSRAQLLALENSKNETDYNKNKSTSSSNPPLYSSVSKLGSSEKLHFQQTDYKPDTKNNYSSNEYKERTYNSVEKSNNYPESSKSIMKENKEYSDNIQTICNSKKNENTSFTSNLSSVQILNDNFLQYQLDDQSYCPNETLPEYKVFQDENSGEEVLLNYSDLYPKSQVASILSEQRNTHTNLRDHNTLDNISEISSLALPKAGDGESNAKNSIFTQTNPASFQTASLINPDISSLYESMLTNSITLSAISNMD</sequence>
<dbReference type="PANTHER" id="PTHR46138:SF1">
    <property type="entry name" value="PROTEIN DR1"/>
    <property type="match status" value="1"/>
</dbReference>
<feature type="compositionally biased region" description="Basic and acidic residues" evidence="3">
    <location>
        <begin position="286"/>
        <end position="301"/>
    </location>
</feature>
<evidence type="ECO:0000313" key="6">
    <source>
        <dbReference type="Proteomes" id="UP000245699"/>
    </source>
</evidence>
<organism evidence="5 6">
    <name type="scientific">Furculomyces boomerangus</name>
    <dbReference type="NCBI Taxonomy" id="61424"/>
    <lineage>
        <taxon>Eukaryota</taxon>
        <taxon>Fungi</taxon>
        <taxon>Fungi incertae sedis</taxon>
        <taxon>Zoopagomycota</taxon>
        <taxon>Kickxellomycotina</taxon>
        <taxon>Harpellomycetes</taxon>
        <taxon>Harpellales</taxon>
        <taxon>Harpellaceae</taxon>
        <taxon>Furculomyces</taxon>
    </lineage>
</organism>
<accession>A0A2T9YE47</accession>
<evidence type="ECO:0000259" key="4">
    <source>
        <dbReference type="Pfam" id="PF00808"/>
    </source>
</evidence>
<dbReference type="GO" id="GO:0016251">
    <property type="term" value="F:RNA polymerase II general transcription initiation factor activity"/>
    <property type="evidence" value="ECO:0007669"/>
    <property type="project" value="TreeGrafter"/>
</dbReference>